<sequence>MKQSLTLLLLISTLLIFKLETCYGDCEVYGLVLRKGEAKTVPGKCSQVVCVGNRYDEYEIENCPNAYSPKDCTFVPVDLTKTYPKCCPHWKCADTR</sequence>
<evidence type="ECO:0000256" key="3">
    <source>
        <dbReference type="SAM" id="SignalP"/>
    </source>
</evidence>
<evidence type="ECO:0000259" key="4">
    <source>
        <dbReference type="SMART" id="SM01318"/>
    </source>
</evidence>
<protein>
    <submittedName>
        <fullName evidence="5">SVWC domain-containing protein</fullName>
    </submittedName>
</protein>
<keyword evidence="3" id="KW-0732">Signal</keyword>
<dbReference type="Proteomes" id="UP000078200">
    <property type="component" value="Unassembled WGS sequence"/>
</dbReference>
<accession>A0A1A9VE40</accession>
<evidence type="ECO:0000256" key="1">
    <source>
        <dbReference type="ARBA" id="ARBA00004613"/>
    </source>
</evidence>
<dbReference type="Pfam" id="PF15430">
    <property type="entry name" value="SVWC"/>
    <property type="match status" value="1"/>
</dbReference>
<evidence type="ECO:0000256" key="2">
    <source>
        <dbReference type="ARBA" id="ARBA00022525"/>
    </source>
</evidence>
<keyword evidence="6" id="KW-1185">Reference proteome</keyword>
<reference evidence="5" key="1">
    <citation type="submission" date="2020-05" db="UniProtKB">
        <authorList>
            <consortium name="EnsemblMetazoa"/>
        </authorList>
    </citation>
    <scope>IDENTIFICATION</scope>
    <source>
        <strain evidence="5">TTRI</strain>
    </source>
</reference>
<evidence type="ECO:0000313" key="5">
    <source>
        <dbReference type="EnsemblMetazoa" id="GAUT034350-PA"/>
    </source>
</evidence>
<comment type="subcellular location">
    <subcellularLocation>
        <location evidence="1">Secreted</location>
    </subcellularLocation>
</comment>
<dbReference type="VEuPathDB" id="VectorBase:GAUT034350"/>
<evidence type="ECO:0000313" key="6">
    <source>
        <dbReference type="Proteomes" id="UP000078200"/>
    </source>
</evidence>
<dbReference type="InterPro" id="IPR029277">
    <property type="entry name" value="SVWC_dom"/>
</dbReference>
<feature type="chain" id="PRO_5008399300" evidence="3">
    <location>
        <begin position="25"/>
        <end position="96"/>
    </location>
</feature>
<dbReference type="GO" id="GO:0005576">
    <property type="term" value="C:extracellular region"/>
    <property type="evidence" value="ECO:0007669"/>
    <property type="project" value="UniProtKB-SubCell"/>
</dbReference>
<dbReference type="SMART" id="SM01318">
    <property type="entry name" value="SVWC"/>
    <property type="match status" value="1"/>
</dbReference>
<dbReference type="EnsemblMetazoa" id="GAUT034350-RA">
    <property type="protein sequence ID" value="GAUT034350-PA"/>
    <property type="gene ID" value="GAUT034350"/>
</dbReference>
<feature type="signal peptide" evidence="3">
    <location>
        <begin position="1"/>
        <end position="24"/>
    </location>
</feature>
<dbReference type="AlphaFoldDB" id="A0A1A9VE40"/>
<keyword evidence="2" id="KW-0964">Secreted</keyword>
<organism evidence="5 6">
    <name type="scientific">Glossina austeni</name>
    <name type="common">Savannah tsetse fly</name>
    <dbReference type="NCBI Taxonomy" id="7395"/>
    <lineage>
        <taxon>Eukaryota</taxon>
        <taxon>Metazoa</taxon>
        <taxon>Ecdysozoa</taxon>
        <taxon>Arthropoda</taxon>
        <taxon>Hexapoda</taxon>
        <taxon>Insecta</taxon>
        <taxon>Pterygota</taxon>
        <taxon>Neoptera</taxon>
        <taxon>Endopterygota</taxon>
        <taxon>Diptera</taxon>
        <taxon>Brachycera</taxon>
        <taxon>Muscomorpha</taxon>
        <taxon>Hippoboscoidea</taxon>
        <taxon>Glossinidae</taxon>
        <taxon>Glossina</taxon>
    </lineage>
</organism>
<feature type="domain" description="Single" evidence="4">
    <location>
        <begin position="26"/>
        <end position="92"/>
    </location>
</feature>
<name>A0A1A9VE40_GLOAU</name>
<proteinExistence type="predicted"/>